<dbReference type="InterPro" id="IPR016187">
    <property type="entry name" value="CTDL_fold"/>
</dbReference>
<accession>A0A381Q417</accession>
<reference evidence="1" key="1">
    <citation type="submission" date="2018-05" db="EMBL/GenBank/DDBJ databases">
        <authorList>
            <person name="Lanie J.A."/>
            <person name="Ng W.-L."/>
            <person name="Kazmierczak K.M."/>
            <person name="Andrzejewski T.M."/>
            <person name="Davidsen T.M."/>
            <person name="Wayne K.J."/>
            <person name="Tettelin H."/>
            <person name="Glass J.I."/>
            <person name="Rusch D."/>
            <person name="Podicherti R."/>
            <person name="Tsui H.-C.T."/>
            <person name="Winkler M.E."/>
        </authorList>
    </citation>
    <scope>NUCLEOTIDE SEQUENCE</scope>
</reference>
<dbReference type="SUPFAM" id="SSF56436">
    <property type="entry name" value="C-type lectin-like"/>
    <property type="match status" value="1"/>
</dbReference>
<evidence type="ECO:0008006" key="2">
    <source>
        <dbReference type="Google" id="ProtNLM"/>
    </source>
</evidence>
<proteinExistence type="predicted"/>
<dbReference type="Gene3D" id="3.10.100.10">
    <property type="entry name" value="Mannose-Binding Protein A, subunit A"/>
    <property type="match status" value="1"/>
</dbReference>
<name>A0A381Q417_9ZZZZ</name>
<dbReference type="EMBL" id="UINC01001160">
    <property type="protein sequence ID" value="SUZ72847.1"/>
    <property type="molecule type" value="Genomic_DNA"/>
</dbReference>
<dbReference type="AlphaFoldDB" id="A0A381Q417"/>
<evidence type="ECO:0000313" key="1">
    <source>
        <dbReference type="EMBL" id="SUZ72847.1"/>
    </source>
</evidence>
<dbReference type="InterPro" id="IPR016186">
    <property type="entry name" value="C-type_lectin-like/link_sf"/>
</dbReference>
<organism evidence="1">
    <name type="scientific">marine metagenome</name>
    <dbReference type="NCBI Taxonomy" id="408172"/>
    <lineage>
        <taxon>unclassified sequences</taxon>
        <taxon>metagenomes</taxon>
        <taxon>ecological metagenomes</taxon>
    </lineage>
</organism>
<protein>
    <recommendedName>
        <fullName evidence="2">Lectin</fullName>
    </recommendedName>
</protein>
<gene>
    <name evidence="1" type="ORF">METZ01_LOCUS25701</name>
</gene>
<sequence>MNNRKVLIAITTIMGVLILPRLSIVAQQSDDEPPEMGFFVSSVSIGDGGNLGGLAGADAHCQSLATAAGAGNRTWAAYLSTQGVGAVNARDRIGSGPWANSAGVIIAANLVYLHYDNSNINWEHALDENGNQFASRIDGDPDFSEHDIITGTQIDGSAFPAGQDQTCNNWTSNDEGSARVGHADRYSFLTPGSPWNSSHGTPGCTQENFVSVGGAGLLYCFATD</sequence>